<accession>A0ABM4CAQ0</accession>
<dbReference type="Pfam" id="PF14291">
    <property type="entry name" value="DUF4371"/>
    <property type="match status" value="1"/>
</dbReference>
<name>A0ABM4CAQ0_HYDVU</name>
<dbReference type="InterPro" id="IPR012337">
    <property type="entry name" value="RNaseH-like_sf"/>
</dbReference>
<feature type="region of interest" description="Disordered" evidence="1">
    <location>
        <begin position="117"/>
        <end position="153"/>
    </location>
</feature>
<evidence type="ECO:0000259" key="2">
    <source>
        <dbReference type="Pfam" id="PF14291"/>
    </source>
</evidence>
<evidence type="ECO:0000256" key="1">
    <source>
        <dbReference type="SAM" id="MobiDB-lite"/>
    </source>
</evidence>
<feature type="domain" description="DUF4371" evidence="2">
    <location>
        <begin position="288"/>
        <end position="467"/>
    </location>
</feature>
<gene>
    <name evidence="4" type="primary">LOC136083277</name>
</gene>
<reference evidence="4" key="1">
    <citation type="submission" date="2025-08" db="UniProtKB">
        <authorList>
            <consortium name="RefSeq"/>
        </authorList>
    </citation>
    <scope>IDENTIFICATION</scope>
</reference>
<dbReference type="SUPFAM" id="SSF53098">
    <property type="entry name" value="Ribonuclease H-like"/>
    <property type="match status" value="1"/>
</dbReference>
<evidence type="ECO:0000313" key="4">
    <source>
        <dbReference type="RefSeq" id="XP_065658749.1"/>
    </source>
</evidence>
<dbReference type="Proteomes" id="UP001652625">
    <property type="component" value="Chromosome 08"/>
</dbReference>
<dbReference type="GeneID" id="136083277"/>
<dbReference type="RefSeq" id="XP_065658749.1">
    <property type="nucleotide sequence ID" value="XM_065802677.1"/>
</dbReference>
<keyword evidence="3" id="KW-1185">Reference proteome</keyword>
<dbReference type="InterPro" id="IPR025398">
    <property type="entry name" value="DUF4371"/>
</dbReference>
<evidence type="ECO:0000313" key="3">
    <source>
        <dbReference type="Proteomes" id="UP001652625"/>
    </source>
</evidence>
<proteinExistence type="predicted"/>
<dbReference type="PANTHER" id="PTHR45749:SF33">
    <property type="entry name" value="ZINC FINGER MYM-TYPE PROTEIN 1"/>
    <property type="match status" value="1"/>
</dbReference>
<sequence length="851" mass="97376">METTVTVETELTSLLAELVIEEEKLKTELEDDAEHCVLPSVGSLEEVHPDKPTDGETQFINNCCLQQDRKLLKLMSLLNLNMKRKFESGAFKRQKRQKIEEETKSLKSITSFLRPLENQANPTHGKSDIEISGTTSSEKSMLQQNKNPQIDTNVQNISNTTCVSESGITDLESMESNCENILVHQSNSQQRETNLQAISNDNCISDSEISYSESLDQKCESDCSNISKLIVSDIGTVDKRNITQMQESFQTNFLIPNNIPRDSYNHAFPTRLRSKILPNVIKLLERLLNVILFLSERGLALFGSSQHIYDPDNGNFLGIIELLSKYDPILSEHVKKVHESQLNKKRLQVHYLSTRIQNEFIELCGSFVQTKIIEEIQNTKYFSIVVDATPDCSHKEQTTFIIRYIKIDGSKFSIEERFLYFDDYSKKTGKEIAARTLHVLTLLNIDFKLCTGQAYDNGPNMAGKYKGVQAVLLEENPNCMFASCGNHTLNLFGVDCAESCKEAILYFGIVQQMYNFFSSSPQRWEILKQHVSASLHGISKTRWSARIEAVKPVARHLNSLRTALKELQSLNLTVSAQSELQSIQKYLSKFECIVMSSLWMKLLTMIHQTNLIIEARNATLDVEMENIKNFMDSIQQIREKWDAVLSESKLIAMNIDISPEFSTTRKLKTQFDSEQYYKINVFYVIIGSILAGLKRRFESQQHICSTFGFLWHFNKMSNEELLSATTNFQKKYHKEILSDISDELGPYAVHSISKNNLCTLVNQKNTTLKKKYIVTLLKPYIDKNKKSLYNDMLSCCVKTEEKVTSLWCMLPDEVVEMILISVMKTSINVTETYQSLYHTWEYLYPGGVSIF</sequence>
<dbReference type="PANTHER" id="PTHR45749">
    <property type="match status" value="1"/>
</dbReference>
<organism evidence="3 4">
    <name type="scientific">Hydra vulgaris</name>
    <name type="common">Hydra</name>
    <name type="synonym">Hydra attenuata</name>
    <dbReference type="NCBI Taxonomy" id="6087"/>
    <lineage>
        <taxon>Eukaryota</taxon>
        <taxon>Metazoa</taxon>
        <taxon>Cnidaria</taxon>
        <taxon>Hydrozoa</taxon>
        <taxon>Hydroidolina</taxon>
        <taxon>Anthoathecata</taxon>
        <taxon>Aplanulata</taxon>
        <taxon>Hydridae</taxon>
        <taxon>Hydra</taxon>
    </lineage>
</organism>
<protein>
    <submittedName>
        <fullName evidence="4">Zinc finger MYM-type protein 1-like</fullName>
    </submittedName>
</protein>
<feature type="compositionally biased region" description="Polar residues" evidence="1">
    <location>
        <begin position="132"/>
        <end position="153"/>
    </location>
</feature>